<comment type="caution">
    <text evidence="4">The sequence shown here is derived from an EMBL/GenBank/DDBJ whole genome shotgun (WGS) entry which is preliminary data.</text>
</comment>
<dbReference type="SUPFAM" id="SSF56801">
    <property type="entry name" value="Acetyl-CoA synthetase-like"/>
    <property type="match status" value="1"/>
</dbReference>
<dbReference type="InterPro" id="IPR042099">
    <property type="entry name" value="ANL_N_sf"/>
</dbReference>
<name>A0ABD1E9S4_HYPHA</name>
<evidence type="ECO:0000259" key="3">
    <source>
        <dbReference type="Pfam" id="PF13193"/>
    </source>
</evidence>
<dbReference type="AlphaFoldDB" id="A0ABD1E9S4"/>
<organism evidence="4 5">
    <name type="scientific">Hypothenemus hampei</name>
    <name type="common">Coffee berry borer</name>
    <dbReference type="NCBI Taxonomy" id="57062"/>
    <lineage>
        <taxon>Eukaryota</taxon>
        <taxon>Metazoa</taxon>
        <taxon>Ecdysozoa</taxon>
        <taxon>Arthropoda</taxon>
        <taxon>Hexapoda</taxon>
        <taxon>Insecta</taxon>
        <taxon>Pterygota</taxon>
        <taxon>Neoptera</taxon>
        <taxon>Endopterygota</taxon>
        <taxon>Coleoptera</taxon>
        <taxon>Polyphaga</taxon>
        <taxon>Cucujiformia</taxon>
        <taxon>Curculionidae</taxon>
        <taxon>Scolytinae</taxon>
        <taxon>Hypothenemus</taxon>
    </lineage>
</organism>
<reference evidence="4 5" key="1">
    <citation type="submission" date="2024-05" db="EMBL/GenBank/DDBJ databases">
        <title>Genetic variation in Jamaican populations of the coffee berry borer (Hypothenemus hampei).</title>
        <authorList>
            <person name="Errbii M."/>
            <person name="Myrie A."/>
        </authorList>
    </citation>
    <scope>NUCLEOTIDE SEQUENCE [LARGE SCALE GENOMIC DNA]</scope>
    <source>
        <strain evidence="4">JA-Hopewell-2020-01-JO</strain>
        <tissue evidence="4">Whole body</tissue>
    </source>
</reference>
<gene>
    <name evidence="4" type="ORF">ABEB36_011760</name>
</gene>
<dbReference type="PANTHER" id="PTHR43201:SF8">
    <property type="entry name" value="ACYL-COA SYNTHETASE FAMILY MEMBER 3"/>
    <property type="match status" value="1"/>
</dbReference>
<sequence>MLIQIPKITVTVSEHYVMIMFQRFLATFNKRTFPRPFSSVSNIKSVYHNVKKYPNKAAIIDQTGTYTFSNIFIEAQVLSDKITQKVNGKLGEKVLFLCPNDASYVITVWAIWMSGQIAVPLSPLHPEPLLEYYINDTRSKLIIATTEYKKSLKKLAEKTQSNFYALDKDLLDRARENGNCLLNNTDSLVKSEEALILYTSGTTGKPKGVVITHKNIITQLDSLIQSWKWTCNDSVLHTLPLNHVHGTISALFCPLYAGASVVMLPKFHAPTVCDYLLNKSITVFLAVPTIYSKLIDEFQAKYDPNKVREVLRKNIRLMVSGSAPLPDTLFVKWLEISGHRLLERYGMTEIGMCLSNEYDENEREPGFVGLPLPSVSVALSDQETGQILLTCTNLNGKIEVEGAQGDVTGELLVKGDSVFKEYYNKPEETSREFTKDDNWFKTGDIAQYVADKNKFRLLGRKSADIIKSRGYKISALQIETILLEHDNVKECAVLGVNDPIYGEKIVAVIALANPNSELGLEELKQWAKGKMPHYWIPQTIKIVDQLPRNYMGKVNKNELKRTL</sequence>
<dbReference type="Pfam" id="PF13193">
    <property type="entry name" value="AMP-binding_C"/>
    <property type="match status" value="1"/>
</dbReference>
<evidence type="ECO:0000259" key="2">
    <source>
        <dbReference type="Pfam" id="PF00501"/>
    </source>
</evidence>
<evidence type="ECO:0000313" key="5">
    <source>
        <dbReference type="Proteomes" id="UP001566132"/>
    </source>
</evidence>
<dbReference type="Proteomes" id="UP001566132">
    <property type="component" value="Unassembled WGS sequence"/>
</dbReference>
<evidence type="ECO:0000313" key="4">
    <source>
        <dbReference type="EMBL" id="KAL1491116.1"/>
    </source>
</evidence>
<accession>A0ABD1E9S4</accession>
<dbReference type="InterPro" id="IPR025110">
    <property type="entry name" value="AMP-bd_C"/>
</dbReference>
<evidence type="ECO:0008006" key="6">
    <source>
        <dbReference type="Google" id="ProtNLM"/>
    </source>
</evidence>
<dbReference type="CDD" id="cd05941">
    <property type="entry name" value="MCS"/>
    <property type="match status" value="1"/>
</dbReference>
<proteinExistence type="inferred from homology"/>
<dbReference type="Gene3D" id="3.40.50.12780">
    <property type="entry name" value="N-terminal domain of ligase-like"/>
    <property type="match status" value="1"/>
</dbReference>
<keyword evidence="5" id="KW-1185">Reference proteome</keyword>
<feature type="domain" description="AMP-binding enzyme C-terminal" evidence="3">
    <location>
        <begin position="477"/>
        <end position="553"/>
    </location>
</feature>
<dbReference type="InterPro" id="IPR020845">
    <property type="entry name" value="AMP-binding_CS"/>
</dbReference>
<dbReference type="Gene3D" id="3.30.300.30">
    <property type="match status" value="1"/>
</dbReference>
<dbReference type="PROSITE" id="PS00455">
    <property type="entry name" value="AMP_BINDING"/>
    <property type="match status" value="1"/>
</dbReference>
<dbReference type="Pfam" id="PF00501">
    <property type="entry name" value="AMP-binding"/>
    <property type="match status" value="1"/>
</dbReference>
<feature type="domain" description="AMP-dependent synthetase/ligase" evidence="2">
    <location>
        <begin position="48"/>
        <end position="423"/>
    </location>
</feature>
<protein>
    <recommendedName>
        <fullName evidence="6">Acyl-CoA synthetase family member 3, mitochondrial</fullName>
    </recommendedName>
</protein>
<dbReference type="EMBL" id="JBDJPC010000009">
    <property type="protein sequence ID" value="KAL1491116.1"/>
    <property type="molecule type" value="Genomic_DNA"/>
</dbReference>
<dbReference type="PANTHER" id="PTHR43201">
    <property type="entry name" value="ACYL-COA SYNTHETASE"/>
    <property type="match status" value="1"/>
</dbReference>
<evidence type="ECO:0000256" key="1">
    <source>
        <dbReference type="ARBA" id="ARBA00006432"/>
    </source>
</evidence>
<dbReference type="InterPro" id="IPR045851">
    <property type="entry name" value="AMP-bd_C_sf"/>
</dbReference>
<dbReference type="InterPro" id="IPR000873">
    <property type="entry name" value="AMP-dep_synth/lig_dom"/>
</dbReference>
<comment type="similarity">
    <text evidence="1">Belongs to the ATP-dependent AMP-binding enzyme family.</text>
</comment>